<feature type="region of interest" description="Disordered" evidence="1">
    <location>
        <begin position="73"/>
        <end position="92"/>
    </location>
</feature>
<proteinExistence type="predicted"/>
<comment type="caution">
    <text evidence="2">The sequence shown here is derived from an EMBL/GenBank/DDBJ whole genome shotgun (WGS) entry which is preliminary data.</text>
</comment>
<keyword evidence="3" id="KW-1185">Reference proteome</keyword>
<gene>
    <name evidence="2" type="ORF">B0H16DRAFT_1460480</name>
</gene>
<reference evidence="2" key="1">
    <citation type="submission" date="2023-03" db="EMBL/GenBank/DDBJ databases">
        <title>Massive genome expansion in bonnet fungi (Mycena s.s.) driven by repeated elements and novel gene families across ecological guilds.</title>
        <authorList>
            <consortium name="Lawrence Berkeley National Laboratory"/>
            <person name="Harder C.B."/>
            <person name="Miyauchi S."/>
            <person name="Viragh M."/>
            <person name="Kuo A."/>
            <person name="Thoen E."/>
            <person name="Andreopoulos B."/>
            <person name="Lu D."/>
            <person name="Skrede I."/>
            <person name="Drula E."/>
            <person name="Henrissat B."/>
            <person name="Morin E."/>
            <person name="Kohler A."/>
            <person name="Barry K."/>
            <person name="LaButti K."/>
            <person name="Morin E."/>
            <person name="Salamov A."/>
            <person name="Lipzen A."/>
            <person name="Mereny Z."/>
            <person name="Hegedus B."/>
            <person name="Baldrian P."/>
            <person name="Stursova M."/>
            <person name="Weitz H."/>
            <person name="Taylor A."/>
            <person name="Grigoriev I.V."/>
            <person name="Nagy L.G."/>
            <person name="Martin F."/>
            <person name="Kauserud H."/>
        </authorList>
    </citation>
    <scope>NUCLEOTIDE SEQUENCE</scope>
    <source>
        <strain evidence="2">CBHHK182m</strain>
    </source>
</reference>
<organism evidence="2 3">
    <name type="scientific">Mycena metata</name>
    <dbReference type="NCBI Taxonomy" id="1033252"/>
    <lineage>
        <taxon>Eukaryota</taxon>
        <taxon>Fungi</taxon>
        <taxon>Dikarya</taxon>
        <taxon>Basidiomycota</taxon>
        <taxon>Agaricomycotina</taxon>
        <taxon>Agaricomycetes</taxon>
        <taxon>Agaricomycetidae</taxon>
        <taxon>Agaricales</taxon>
        <taxon>Marasmiineae</taxon>
        <taxon>Mycenaceae</taxon>
        <taxon>Mycena</taxon>
    </lineage>
</organism>
<evidence type="ECO:0000313" key="2">
    <source>
        <dbReference type="EMBL" id="KAJ7751151.1"/>
    </source>
</evidence>
<dbReference type="AlphaFoldDB" id="A0AAD7IV47"/>
<sequence length="227" mass="24113">MFSMKPLVKHLSCCRHRAHVNYLSRSNIVGGEARGGCLAEGALGEVRVLLNEVALDPGSEGRLSKAVMDPGRAAARAARKGEHGHEKEKGGSTGWKAPYLSCPWGRLRQGSNAGTGSTYSREVCECDKKNIGSGESKRGLELQGRPLVSGFGGKRKSNGDALVAAALEMQSRGYFLMLSSLLELKKHGGGGTGGRREPLLVVNTGGAEDVASPFTHLLRNLFVVEDL</sequence>
<feature type="compositionally biased region" description="Basic and acidic residues" evidence="1">
    <location>
        <begin position="79"/>
        <end position="90"/>
    </location>
</feature>
<evidence type="ECO:0000313" key="3">
    <source>
        <dbReference type="Proteomes" id="UP001215598"/>
    </source>
</evidence>
<dbReference type="EMBL" id="JARKIB010000063">
    <property type="protein sequence ID" value="KAJ7751151.1"/>
    <property type="molecule type" value="Genomic_DNA"/>
</dbReference>
<accession>A0AAD7IV47</accession>
<name>A0AAD7IV47_9AGAR</name>
<evidence type="ECO:0000256" key="1">
    <source>
        <dbReference type="SAM" id="MobiDB-lite"/>
    </source>
</evidence>
<dbReference type="Proteomes" id="UP001215598">
    <property type="component" value="Unassembled WGS sequence"/>
</dbReference>
<protein>
    <submittedName>
        <fullName evidence="2">Uncharacterized protein</fullName>
    </submittedName>
</protein>